<dbReference type="PANTHER" id="PTHR37309">
    <property type="entry name" value="SLR0284 PROTEIN"/>
    <property type="match status" value="1"/>
</dbReference>
<sequence>MSIIIRVLINAVALGAAVFLIDGLNVDTASTSETVIAYIALGALFGVVNAVIKPIVKTVGCAFYILTLGLISLVVNALLLLLTGWLAGMFGLAFTIDGFWPAFWGAIVISVVSWVLSLLLPGGDGDED</sequence>
<name>A0ABU2L024_9ACTN</name>
<feature type="transmembrane region" description="Helical" evidence="1">
    <location>
        <begin position="7"/>
        <end position="24"/>
    </location>
</feature>
<accession>A0ABU2L024</accession>
<evidence type="ECO:0000313" key="2">
    <source>
        <dbReference type="EMBL" id="MDT0304857.1"/>
    </source>
</evidence>
<keyword evidence="1" id="KW-0812">Transmembrane</keyword>
<dbReference type="PANTHER" id="PTHR37309:SF1">
    <property type="entry name" value="SLR0284 PROTEIN"/>
    <property type="match status" value="1"/>
</dbReference>
<protein>
    <submittedName>
        <fullName evidence="2">Phage holin family protein</fullName>
    </submittedName>
</protein>
<comment type="caution">
    <text evidence="2">The sequence shown here is derived from an EMBL/GenBank/DDBJ whole genome shotgun (WGS) entry which is preliminary data.</text>
</comment>
<feature type="transmembrane region" description="Helical" evidence="1">
    <location>
        <begin position="36"/>
        <end position="56"/>
    </location>
</feature>
<dbReference type="RefSeq" id="WP_311547369.1">
    <property type="nucleotide sequence ID" value="NZ_JAVREK010000031.1"/>
</dbReference>
<reference evidence="3" key="1">
    <citation type="submission" date="2023-07" db="EMBL/GenBank/DDBJ databases">
        <title>30 novel species of actinomycetes from the DSMZ collection.</title>
        <authorList>
            <person name="Nouioui I."/>
        </authorList>
    </citation>
    <scope>NUCLEOTIDE SEQUENCE [LARGE SCALE GENOMIC DNA]</scope>
    <source>
        <strain evidence="3">DSM 45055</strain>
    </source>
</reference>
<keyword evidence="1" id="KW-0472">Membrane</keyword>
<dbReference type="Proteomes" id="UP001183226">
    <property type="component" value="Unassembled WGS sequence"/>
</dbReference>
<dbReference type="InterPro" id="IPR007165">
    <property type="entry name" value="Phage_holin_4_2"/>
</dbReference>
<keyword evidence="1" id="KW-1133">Transmembrane helix</keyword>
<organism evidence="2 3">
    <name type="scientific">Streptomonospora wellingtoniae</name>
    <dbReference type="NCBI Taxonomy" id="3075544"/>
    <lineage>
        <taxon>Bacteria</taxon>
        <taxon>Bacillati</taxon>
        <taxon>Actinomycetota</taxon>
        <taxon>Actinomycetes</taxon>
        <taxon>Streptosporangiales</taxon>
        <taxon>Nocardiopsidaceae</taxon>
        <taxon>Streptomonospora</taxon>
    </lineage>
</organism>
<proteinExistence type="predicted"/>
<gene>
    <name evidence="2" type="ORF">RM446_22285</name>
</gene>
<evidence type="ECO:0000256" key="1">
    <source>
        <dbReference type="SAM" id="Phobius"/>
    </source>
</evidence>
<evidence type="ECO:0000313" key="3">
    <source>
        <dbReference type="Proteomes" id="UP001183226"/>
    </source>
</evidence>
<dbReference type="Pfam" id="PF04020">
    <property type="entry name" value="Phage_holin_4_2"/>
    <property type="match status" value="1"/>
</dbReference>
<feature type="transmembrane region" description="Helical" evidence="1">
    <location>
        <begin position="99"/>
        <end position="120"/>
    </location>
</feature>
<keyword evidence="3" id="KW-1185">Reference proteome</keyword>
<dbReference type="EMBL" id="JAVREK010000031">
    <property type="protein sequence ID" value="MDT0304857.1"/>
    <property type="molecule type" value="Genomic_DNA"/>
</dbReference>
<feature type="transmembrane region" description="Helical" evidence="1">
    <location>
        <begin position="63"/>
        <end position="87"/>
    </location>
</feature>